<dbReference type="Proteomes" id="UP000255334">
    <property type="component" value="Unassembled WGS sequence"/>
</dbReference>
<sequence>MGPVTKQFGNTPWLVYSCDDKMSIVIVTATNNPAMPFYFFFSHSDKGYELHGEGTGDKHLTDATFAQLKLLSDSQIMSLVAETQKASTKN</sequence>
<gene>
    <name evidence="1" type="ORF">DWU99_15860</name>
</gene>
<reference evidence="1 2" key="1">
    <citation type="submission" date="2018-07" db="EMBL/GenBank/DDBJ databases">
        <title>Dyella monticola sp. nov. and Dyella psychrodurans sp. nov. isolated from monsoon evergreen broad-leaved forest soil of Dinghu Mountain, China.</title>
        <authorList>
            <person name="Gao Z."/>
            <person name="Qiu L."/>
        </authorList>
    </citation>
    <scope>NUCLEOTIDE SEQUENCE [LARGE SCALE GENOMIC DNA]</scope>
    <source>
        <strain evidence="1 2">4MSK11</strain>
    </source>
</reference>
<dbReference type="EMBL" id="QRBF01000006">
    <property type="protein sequence ID" value="RDS81893.1"/>
    <property type="molecule type" value="Genomic_DNA"/>
</dbReference>
<dbReference type="PROSITE" id="PS51257">
    <property type="entry name" value="PROKAR_LIPOPROTEIN"/>
    <property type="match status" value="1"/>
</dbReference>
<dbReference type="AlphaFoldDB" id="A0A370X0F5"/>
<comment type="caution">
    <text evidence="1">The sequence shown here is derived from an EMBL/GenBank/DDBJ whole genome shotgun (WGS) entry which is preliminary data.</text>
</comment>
<accession>A0A370X0F5</accession>
<keyword evidence="2" id="KW-1185">Reference proteome</keyword>
<proteinExistence type="predicted"/>
<evidence type="ECO:0000313" key="1">
    <source>
        <dbReference type="EMBL" id="RDS81893.1"/>
    </source>
</evidence>
<organism evidence="1 2">
    <name type="scientific">Dyella psychrodurans</name>
    <dbReference type="NCBI Taxonomy" id="1927960"/>
    <lineage>
        <taxon>Bacteria</taxon>
        <taxon>Pseudomonadati</taxon>
        <taxon>Pseudomonadota</taxon>
        <taxon>Gammaproteobacteria</taxon>
        <taxon>Lysobacterales</taxon>
        <taxon>Rhodanobacteraceae</taxon>
        <taxon>Dyella</taxon>
    </lineage>
</organism>
<name>A0A370X0F5_9GAMM</name>
<evidence type="ECO:0000313" key="2">
    <source>
        <dbReference type="Proteomes" id="UP000255334"/>
    </source>
</evidence>
<protein>
    <submittedName>
        <fullName evidence="1">Uncharacterized protein</fullName>
    </submittedName>
</protein>